<sequence length="68" mass="7986">MIVWRSWSRRKGVTSGVFYIGYSIIAATALRKCLKPNLRIEALRRGHPIIVIRQWENGKPGKFLKHFY</sequence>
<keyword evidence="4" id="KW-1185">Reference proteome</keyword>
<evidence type="ECO:0000256" key="2">
    <source>
        <dbReference type="SAM" id="Phobius"/>
    </source>
</evidence>
<dbReference type="CDD" id="cd12153">
    <property type="entry name" value="F1-ATPase_epsilon"/>
    <property type="match status" value="1"/>
</dbReference>
<feature type="transmembrane region" description="Helical" evidence="2">
    <location>
        <begin position="12"/>
        <end position="30"/>
    </location>
</feature>
<protein>
    <submittedName>
        <fullName evidence="3">Uncharacterized protein</fullName>
    </submittedName>
</protein>
<dbReference type="Proteomes" id="UP001329430">
    <property type="component" value="Chromosome 8"/>
</dbReference>
<evidence type="ECO:0000313" key="3">
    <source>
        <dbReference type="EMBL" id="KAK5640138.1"/>
    </source>
</evidence>
<evidence type="ECO:0000313" key="4">
    <source>
        <dbReference type="Proteomes" id="UP001329430"/>
    </source>
</evidence>
<keyword evidence="2" id="KW-0812">Transmembrane</keyword>
<dbReference type="Gene3D" id="1.10.1620.20">
    <property type="entry name" value="ATP synthase, F1 complex, epsilon subunit superfamily, mitochondrial"/>
    <property type="match status" value="1"/>
</dbReference>
<reference evidence="3 4" key="1">
    <citation type="journal article" date="2024" name="Insects">
        <title>An Improved Chromosome-Level Genome Assembly of the Firefly Pyrocoelia pectoralis.</title>
        <authorList>
            <person name="Fu X."/>
            <person name="Meyer-Rochow V.B."/>
            <person name="Ballantyne L."/>
            <person name="Zhu X."/>
        </authorList>
    </citation>
    <scope>NUCLEOTIDE SEQUENCE [LARGE SCALE GENOMIC DNA]</scope>
    <source>
        <strain evidence="3">XCY_ONT2</strain>
    </source>
</reference>
<dbReference type="EMBL" id="JAVRBK010000008">
    <property type="protein sequence ID" value="KAK5640138.1"/>
    <property type="molecule type" value="Genomic_DNA"/>
</dbReference>
<comment type="similarity">
    <text evidence="1">Belongs to the eukaryotic ATPase epsilon family.</text>
</comment>
<evidence type="ECO:0000256" key="1">
    <source>
        <dbReference type="ARBA" id="ARBA00009502"/>
    </source>
</evidence>
<dbReference type="GO" id="GO:0046933">
    <property type="term" value="F:proton-transporting ATP synthase activity, rotational mechanism"/>
    <property type="evidence" value="ECO:0007669"/>
    <property type="project" value="InterPro"/>
</dbReference>
<dbReference type="Pfam" id="PF04627">
    <property type="entry name" value="ATP-synt_Eps"/>
    <property type="match status" value="1"/>
</dbReference>
<keyword evidence="2" id="KW-1133">Transmembrane helix</keyword>
<proteinExistence type="inferred from homology"/>
<dbReference type="InterPro" id="IPR036742">
    <property type="entry name" value="ATP_synth_F1_esu_sf_mt"/>
</dbReference>
<name>A0AAN7V4E0_9COLE</name>
<dbReference type="AlphaFoldDB" id="A0AAN7V4E0"/>
<gene>
    <name evidence="3" type="ORF">RI129_010949</name>
</gene>
<dbReference type="InterPro" id="IPR006721">
    <property type="entry name" value="ATP_synth_F1_esu_mt"/>
</dbReference>
<dbReference type="GO" id="GO:0045259">
    <property type="term" value="C:proton-transporting ATP synthase complex"/>
    <property type="evidence" value="ECO:0007669"/>
    <property type="project" value="InterPro"/>
</dbReference>
<comment type="caution">
    <text evidence="3">The sequence shown here is derived from an EMBL/GenBank/DDBJ whole genome shotgun (WGS) entry which is preliminary data.</text>
</comment>
<dbReference type="SUPFAM" id="SSF48690">
    <property type="entry name" value="Epsilon subunit of mitochondrial F1F0-ATP synthase"/>
    <property type="match status" value="1"/>
</dbReference>
<keyword evidence="2" id="KW-0472">Membrane</keyword>
<organism evidence="3 4">
    <name type="scientific">Pyrocoelia pectoralis</name>
    <dbReference type="NCBI Taxonomy" id="417401"/>
    <lineage>
        <taxon>Eukaryota</taxon>
        <taxon>Metazoa</taxon>
        <taxon>Ecdysozoa</taxon>
        <taxon>Arthropoda</taxon>
        <taxon>Hexapoda</taxon>
        <taxon>Insecta</taxon>
        <taxon>Pterygota</taxon>
        <taxon>Neoptera</taxon>
        <taxon>Endopterygota</taxon>
        <taxon>Coleoptera</taxon>
        <taxon>Polyphaga</taxon>
        <taxon>Elateriformia</taxon>
        <taxon>Elateroidea</taxon>
        <taxon>Lampyridae</taxon>
        <taxon>Lampyrinae</taxon>
        <taxon>Pyrocoelia</taxon>
    </lineage>
</organism>
<accession>A0AAN7V4E0</accession>
<dbReference type="GO" id="GO:0005743">
    <property type="term" value="C:mitochondrial inner membrane"/>
    <property type="evidence" value="ECO:0007669"/>
    <property type="project" value="InterPro"/>
</dbReference>